<comment type="caution">
    <text evidence="2">The sequence shown here is derived from an EMBL/GenBank/DDBJ whole genome shotgun (WGS) entry which is preliminary data.</text>
</comment>
<evidence type="ECO:0000256" key="1">
    <source>
        <dbReference type="SAM" id="MobiDB-lite"/>
    </source>
</evidence>
<dbReference type="AlphaFoldDB" id="A0A0C2N9N5"/>
<dbReference type="EMBL" id="JWZT01001011">
    <property type="protein sequence ID" value="KII73065.1"/>
    <property type="molecule type" value="Genomic_DNA"/>
</dbReference>
<dbReference type="Proteomes" id="UP000031668">
    <property type="component" value="Unassembled WGS sequence"/>
</dbReference>
<protein>
    <submittedName>
        <fullName evidence="2">Uncharacterized protein</fullName>
    </submittedName>
</protein>
<evidence type="ECO:0000313" key="3">
    <source>
        <dbReference type="Proteomes" id="UP000031668"/>
    </source>
</evidence>
<name>A0A0C2N9N5_THEKT</name>
<proteinExistence type="predicted"/>
<accession>A0A0C2N9N5</accession>
<evidence type="ECO:0000313" key="2">
    <source>
        <dbReference type="EMBL" id="KII73065.1"/>
    </source>
</evidence>
<sequence length="110" mass="12554">MDGFEVRSIKSQTILNRATTREEQVSTKRKFSTKNKNPIELRNLETSTEVDYLRSQEEPLNPLERIHSLVLKRLSQPWRVLVERGGQKRLATKGGGDVCISCYVIPPDGD</sequence>
<feature type="region of interest" description="Disordered" evidence="1">
    <location>
        <begin position="15"/>
        <end position="38"/>
    </location>
</feature>
<reference evidence="2 3" key="1">
    <citation type="journal article" date="2014" name="Genome Biol. Evol.">
        <title>The genome of the myxosporean Thelohanellus kitauei shows adaptations to nutrient acquisition within its fish host.</title>
        <authorList>
            <person name="Yang Y."/>
            <person name="Xiong J."/>
            <person name="Zhou Z."/>
            <person name="Huo F."/>
            <person name="Miao W."/>
            <person name="Ran C."/>
            <person name="Liu Y."/>
            <person name="Zhang J."/>
            <person name="Feng J."/>
            <person name="Wang M."/>
            <person name="Wang M."/>
            <person name="Wang L."/>
            <person name="Yao B."/>
        </authorList>
    </citation>
    <scope>NUCLEOTIDE SEQUENCE [LARGE SCALE GENOMIC DNA]</scope>
    <source>
        <strain evidence="2">Wuqing</strain>
    </source>
</reference>
<keyword evidence="3" id="KW-1185">Reference proteome</keyword>
<gene>
    <name evidence="2" type="ORF">RF11_12459</name>
</gene>
<organism evidence="2 3">
    <name type="scientific">Thelohanellus kitauei</name>
    <name type="common">Myxosporean</name>
    <dbReference type="NCBI Taxonomy" id="669202"/>
    <lineage>
        <taxon>Eukaryota</taxon>
        <taxon>Metazoa</taxon>
        <taxon>Cnidaria</taxon>
        <taxon>Myxozoa</taxon>
        <taxon>Myxosporea</taxon>
        <taxon>Bivalvulida</taxon>
        <taxon>Platysporina</taxon>
        <taxon>Myxobolidae</taxon>
        <taxon>Thelohanellus</taxon>
    </lineage>
</organism>